<comment type="caution">
    <text evidence="2">The sequence shown here is derived from an EMBL/GenBank/DDBJ whole genome shotgun (WGS) entry which is preliminary data.</text>
</comment>
<sequence>MALGAFPIVFATQVAATVSFYEDLGFETHFRSPAEGEPGYVVLRRGDARIGVVDGAWPSDQYARPLGTGPRFEMFVYVEDVDETVTRLRDRSAVLREAADMPWGERIAYVCDPDDNPVALAAPVP</sequence>
<dbReference type="InterPro" id="IPR029068">
    <property type="entry name" value="Glyas_Bleomycin-R_OHBP_Dase"/>
</dbReference>
<dbReference type="Pfam" id="PF00903">
    <property type="entry name" value="Glyoxalase"/>
    <property type="match status" value="1"/>
</dbReference>
<gene>
    <name evidence="2" type="ORF">FHX34_105483</name>
</gene>
<evidence type="ECO:0000259" key="1">
    <source>
        <dbReference type="PROSITE" id="PS51819"/>
    </source>
</evidence>
<reference evidence="2 3" key="1">
    <citation type="submission" date="2019-06" db="EMBL/GenBank/DDBJ databases">
        <title>Sequencing the genomes of 1000 actinobacteria strains.</title>
        <authorList>
            <person name="Klenk H.-P."/>
        </authorList>
    </citation>
    <scope>NUCLEOTIDE SEQUENCE [LARGE SCALE GENOMIC DNA]</scope>
    <source>
        <strain evidence="2 3">DSM 43866</strain>
    </source>
</reference>
<dbReference type="PROSITE" id="PS51819">
    <property type="entry name" value="VOC"/>
    <property type="match status" value="1"/>
</dbReference>
<dbReference type="EMBL" id="VIWY01000005">
    <property type="protein sequence ID" value="TWG12616.1"/>
    <property type="molecule type" value="Genomic_DNA"/>
</dbReference>
<feature type="domain" description="VOC" evidence="1">
    <location>
        <begin position="2"/>
        <end position="123"/>
    </location>
</feature>
<dbReference type="Gene3D" id="3.10.180.10">
    <property type="entry name" value="2,3-Dihydroxybiphenyl 1,2-Dioxygenase, domain 1"/>
    <property type="match status" value="1"/>
</dbReference>
<dbReference type="AlphaFoldDB" id="A0A561VLW8"/>
<dbReference type="GO" id="GO:0016829">
    <property type="term" value="F:lyase activity"/>
    <property type="evidence" value="ECO:0007669"/>
    <property type="project" value="UniProtKB-KW"/>
</dbReference>
<dbReference type="SUPFAM" id="SSF54593">
    <property type="entry name" value="Glyoxalase/Bleomycin resistance protein/Dihydroxybiphenyl dioxygenase"/>
    <property type="match status" value="1"/>
</dbReference>
<dbReference type="RefSeq" id="WP_122978824.1">
    <property type="nucleotide sequence ID" value="NZ_BOMX01000095.1"/>
</dbReference>
<evidence type="ECO:0000313" key="2">
    <source>
        <dbReference type="EMBL" id="TWG12616.1"/>
    </source>
</evidence>
<dbReference type="OrthoDB" id="9798201at2"/>
<keyword evidence="3" id="KW-1185">Reference proteome</keyword>
<proteinExistence type="predicted"/>
<dbReference type="InterPro" id="IPR037523">
    <property type="entry name" value="VOC_core"/>
</dbReference>
<protein>
    <submittedName>
        <fullName evidence="2">Lactoylglutathione lyase</fullName>
    </submittedName>
</protein>
<evidence type="ECO:0000313" key="3">
    <source>
        <dbReference type="Proteomes" id="UP000320239"/>
    </source>
</evidence>
<dbReference type="InterPro" id="IPR004360">
    <property type="entry name" value="Glyas_Fos-R_dOase_dom"/>
</dbReference>
<organism evidence="2 3">
    <name type="scientific">Actinoplanes teichomyceticus</name>
    <dbReference type="NCBI Taxonomy" id="1867"/>
    <lineage>
        <taxon>Bacteria</taxon>
        <taxon>Bacillati</taxon>
        <taxon>Actinomycetota</taxon>
        <taxon>Actinomycetes</taxon>
        <taxon>Micromonosporales</taxon>
        <taxon>Micromonosporaceae</taxon>
        <taxon>Actinoplanes</taxon>
    </lineage>
</organism>
<name>A0A561VLW8_ACTTI</name>
<accession>A0A561VLW8</accession>
<keyword evidence="2" id="KW-0456">Lyase</keyword>
<dbReference type="Proteomes" id="UP000320239">
    <property type="component" value="Unassembled WGS sequence"/>
</dbReference>